<dbReference type="OrthoDB" id="88410at2759"/>
<reference evidence="2" key="1">
    <citation type="submission" date="2020-11" db="EMBL/GenBank/DDBJ databases">
        <title>Kefir isolates.</title>
        <authorList>
            <person name="Marcisauskas S."/>
            <person name="Kim Y."/>
            <person name="Blasche S."/>
        </authorList>
    </citation>
    <scope>NUCLEOTIDE SEQUENCE</scope>
    <source>
        <strain evidence="2">Olga-1</strain>
    </source>
</reference>
<dbReference type="EMBL" id="PUHW01000129">
    <property type="protein sequence ID" value="KAG0688702.1"/>
    <property type="molecule type" value="Genomic_DNA"/>
</dbReference>
<dbReference type="Proteomes" id="UP000697127">
    <property type="component" value="Unassembled WGS sequence"/>
</dbReference>
<evidence type="ECO:0000313" key="2">
    <source>
        <dbReference type="EMBL" id="KAG0688702.1"/>
    </source>
</evidence>
<gene>
    <name evidence="2" type="ORF">C6P40_000616</name>
</gene>
<evidence type="ECO:0000313" key="3">
    <source>
        <dbReference type="Proteomes" id="UP000697127"/>
    </source>
</evidence>
<organism evidence="2 3">
    <name type="scientific">Pichia californica</name>
    <dbReference type="NCBI Taxonomy" id="460514"/>
    <lineage>
        <taxon>Eukaryota</taxon>
        <taxon>Fungi</taxon>
        <taxon>Dikarya</taxon>
        <taxon>Ascomycota</taxon>
        <taxon>Saccharomycotina</taxon>
        <taxon>Pichiomycetes</taxon>
        <taxon>Pichiales</taxon>
        <taxon>Pichiaceae</taxon>
        <taxon>Pichia</taxon>
    </lineage>
</organism>
<evidence type="ECO:0000256" key="1">
    <source>
        <dbReference type="SAM" id="MobiDB-lite"/>
    </source>
</evidence>
<protein>
    <submittedName>
        <fullName evidence="2">Uncharacterized protein</fullName>
    </submittedName>
</protein>
<feature type="region of interest" description="Disordered" evidence="1">
    <location>
        <begin position="1"/>
        <end position="25"/>
    </location>
</feature>
<proteinExistence type="predicted"/>
<keyword evidence="3" id="KW-1185">Reference proteome</keyword>
<accession>A0A9P6WM80</accession>
<comment type="caution">
    <text evidence="2">The sequence shown here is derived from an EMBL/GenBank/DDBJ whole genome shotgun (WGS) entry which is preliminary data.</text>
</comment>
<name>A0A9P6WM80_9ASCO</name>
<sequence length="85" mass="9431">MNFNEQVNTSKSPSPNQESNTTPATTAICPLCQKVSWTGEADDKDEVESVMNNFVSKDWCNCKHIVSDDYVEYPPKAGTGEKVDE</sequence>
<dbReference type="AlphaFoldDB" id="A0A9P6WM80"/>